<keyword evidence="2" id="KW-1185">Reference proteome</keyword>
<dbReference type="Proteomes" id="UP000827872">
    <property type="component" value="Linkage Group LG04"/>
</dbReference>
<comment type="caution">
    <text evidence="1">The sequence shown here is derived from an EMBL/GenBank/DDBJ whole genome shotgun (WGS) entry which is preliminary data.</text>
</comment>
<protein>
    <submittedName>
        <fullName evidence="1">Uncharacterized protein</fullName>
    </submittedName>
</protein>
<accession>A0ACB8FFY8</accession>
<evidence type="ECO:0000313" key="1">
    <source>
        <dbReference type="EMBL" id="KAH8004455.1"/>
    </source>
</evidence>
<organism evidence="1 2">
    <name type="scientific">Sphaerodactylus townsendi</name>
    <dbReference type="NCBI Taxonomy" id="933632"/>
    <lineage>
        <taxon>Eukaryota</taxon>
        <taxon>Metazoa</taxon>
        <taxon>Chordata</taxon>
        <taxon>Craniata</taxon>
        <taxon>Vertebrata</taxon>
        <taxon>Euteleostomi</taxon>
        <taxon>Lepidosauria</taxon>
        <taxon>Squamata</taxon>
        <taxon>Bifurcata</taxon>
        <taxon>Gekkota</taxon>
        <taxon>Sphaerodactylidae</taxon>
        <taxon>Sphaerodactylus</taxon>
    </lineage>
</organism>
<proteinExistence type="predicted"/>
<evidence type="ECO:0000313" key="2">
    <source>
        <dbReference type="Proteomes" id="UP000827872"/>
    </source>
</evidence>
<dbReference type="EMBL" id="CM037617">
    <property type="protein sequence ID" value="KAH8004455.1"/>
    <property type="molecule type" value="Genomic_DNA"/>
</dbReference>
<reference evidence="1" key="1">
    <citation type="submission" date="2021-08" db="EMBL/GenBank/DDBJ databases">
        <title>The first chromosome-level gecko genome reveals the dynamic sex chromosomes of Neotropical dwarf geckos (Sphaerodactylidae: Sphaerodactylus).</title>
        <authorList>
            <person name="Pinto B.J."/>
            <person name="Keating S.E."/>
            <person name="Gamble T."/>
        </authorList>
    </citation>
    <scope>NUCLEOTIDE SEQUENCE</scope>
    <source>
        <strain evidence="1">TG3544</strain>
    </source>
</reference>
<gene>
    <name evidence="1" type="ORF">K3G42_011720</name>
</gene>
<sequence>MAEKLSIRKRRFMQFASLQYDGEYYMTPRDFLLSVMFDKPGRKTLAKKLTKKEVDATLGNVAKAKPGATFFRDLGDKDESNSDYSSWFVADEEMETKSDLLHRIPVFANDTHKRKTSPFQHNPTKETSATSRPLECQTAW</sequence>
<name>A0ACB8FFY8_9SAUR</name>